<dbReference type="Pfam" id="PF01943">
    <property type="entry name" value="Polysacc_synt"/>
    <property type="match status" value="1"/>
</dbReference>
<reference evidence="7 8" key="1">
    <citation type="submission" date="2021-01" db="EMBL/GenBank/DDBJ databases">
        <title>Genomic Encyclopedia of Type Strains, Phase IV (KMG-IV): sequencing the most valuable type-strain genomes for metagenomic binning, comparative biology and taxonomic classification.</title>
        <authorList>
            <person name="Goeker M."/>
        </authorList>
    </citation>
    <scope>NUCLEOTIDE SEQUENCE [LARGE SCALE GENOMIC DNA]</scope>
    <source>
        <strain evidence="7 8">DSM 25540</strain>
    </source>
</reference>
<dbReference type="InterPro" id="IPR002797">
    <property type="entry name" value="Polysacc_synth"/>
</dbReference>
<keyword evidence="2" id="KW-1003">Cell membrane</keyword>
<evidence type="ECO:0000313" key="7">
    <source>
        <dbReference type="EMBL" id="MBM7631890.1"/>
    </source>
</evidence>
<evidence type="ECO:0000256" key="5">
    <source>
        <dbReference type="ARBA" id="ARBA00023136"/>
    </source>
</evidence>
<keyword evidence="4 6" id="KW-1133">Transmembrane helix</keyword>
<feature type="transmembrane region" description="Helical" evidence="6">
    <location>
        <begin position="338"/>
        <end position="364"/>
    </location>
</feature>
<feature type="transmembrane region" description="Helical" evidence="6">
    <location>
        <begin position="12"/>
        <end position="35"/>
    </location>
</feature>
<dbReference type="EMBL" id="JAFBEC010000002">
    <property type="protein sequence ID" value="MBM7631890.1"/>
    <property type="molecule type" value="Genomic_DNA"/>
</dbReference>
<keyword evidence="5 6" id="KW-0472">Membrane</keyword>
<dbReference type="RefSeq" id="WP_204695922.1">
    <property type="nucleotide sequence ID" value="NZ_JAFBEC010000002.1"/>
</dbReference>
<organism evidence="7 8">
    <name type="scientific">Geomicrobium sediminis</name>
    <dbReference type="NCBI Taxonomy" id="1347788"/>
    <lineage>
        <taxon>Bacteria</taxon>
        <taxon>Bacillati</taxon>
        <taxon>Bacillota</taxon>
        <taxon>Bacilli</taxon>
        <taxon>Bacillales</taxon>
        <taxon>Geomicrobium</taxon>
    </lineage>
</organism>
<keyword evidence="8" id="KW-1185">Reference proteome</keyword>
<comment type="caution">
    <text evidence="7">The sequence shown here is derived from an EMBL/GenBank/DDBJ whole genome shotgun (WGS) entry which is preliminary data.</text>
</comment>
<evidence type="ECO:0000256" key="6">
    <source>
        <dbReference type="SAM" id="Phobius"/>
    </source>
</evidence>
<feature type="transmembrane region" description="Helical" evidence="6">
    <location>
        <begin position="376"/>
        <end position="396"/>
    </location>
</feature>
<dbReference type="InterPro" id="IPR050833">
    <property type="entry name" value="Poly_Biosynth_Transport"/>
</dbReference>
<feature type="transmembrane region" description="Helical" evidence="6">
    <location>
        <begin position="497"/>
        <end position="517"/>
    </location>
</feature>
<name>A0ABS2P920_9BACL</name>
<evidence type="ECO:0000313" key="8">
    <source>
        <dbReference type="Proteomes" id="UP000741863"/>
    </source>
</evidence>
<feature type="transmembrane region" description="Helical" evidence="6">
    <location>
        <begin position="469"/>
        <end position="491"/>
    </location>
</feature>
<feature type="transmembrane region" description="Helical" evidence="6">
    <location>
        <begin position="429"/>
        <end position="449"/>
    </location>
</feature>
<feature type="transmembrane region" description="Helical" evidence="6">
    <location>
        <begin position="246"/>
        <end position="266"/>
    </location>
</feature>
<protein>
    <submittedName>
        <fullName evidence="7">O-antigen/teichoic acid export membrane protein</fullName>
    </submittedName>
</protein>
<feature type="transmembrane region" description="Helical" evidence="6">
    <location>
        <begin position="168"/>
        <end position="187"/>
    </location>
</feature>
<dbReference type="PANTHER" id="PTHR30250">
    <property type="entry name" value="PST FAMILY PREDICTED COLANIC ACID TRANSPORTER"/>
    <property type="match status" value="1"/>
</dbReference>
<dbReference type="Proteomes" id="UP000741863">
    <property type="component" value="Unassembled WGS sequence"/>
</dbReference>
<evidence type="ECO:0000256" key="3">
    <source>
        <dbReference type="ARBA" id="ARBA00022692"/>
    </source>
</evidence>
<dbReference type="PANTHER" id="PTHR30250:SF21">
    <property type="entry name" value="LIPID II FLIPPASE MURJ"/>
    <property type="match status" value="1"/>
</dbReference>
<comment type="subcellular location">
    <subcellularLocation>
        <location evidence="1">Cell membrane</location>
        <topology evidence="1">Multi-pass membrane protein</topology>
    </subcellularLocation>
</comment>
<feature type="transmembrane region" description="Helical" evidence="6">
    <location>
        <begin position="47"/>
        <end position="66"/>
    </location>
</feature>
<feature type="transmembrane region" description="Helical" evidence="6">
    <location>
        <begin position="405"/>
        <end position="423"/>
    </location>
</feature>
<evidence type="ECO:0000256" key="4">
    <source>
        <dbReference type="ARBA" id="ARBA00022989"/>
    </source>
</evidence>
<dbReference type="InterPro" id="IPR024923">
    <property type="entry name" value="PG_synth_SpoVB"/>
</dbReference>
<proteinExistence type="predicted"/>
<sequence length="537" mass="57865">MAESKLVRGTMMLTGATLFSRLLGLLYIFPFTLMVGQQGNALYSYGYLPYTLLLSLSTLGIPMAVSKFVAKYHAVGDYETGHRLFRSALIVMGITGVISFLLLFLLAPQIAAQVVADDGTGNRPEDATFVIRMVSVALIIIPIMAVIRGYFQGFQSMGPTAISQVVEQIFRVGFILVATFLILQVGNGSLGTAVGFATFGAFIGGLGSFLVLYYFWRKRKAGIHQLVSETKRQGEPLPLGGMYKELIRYALPLSFVGLAIPLYQLIDMFTYSSALETYGFTGQEAESAFGIFARTSHSVILIPVAVATAMSVNIIPAITRSNTSGNRDEMNAYMTKCFYIILFFTVPAMAGLMILSTPAFATLFGMDDYILGGQILQMYAPAAVLFSLFAVTAAMLQGMNKQKQAIMGLVIGLVIKLSLTYILTVLFGVGGAIVATLLGYSTAIVYNVVSIRKATNYEVNQLKRPALKVALITIVMVVAVAIVQAGGQHVFDASTQLGMVSILAFGVVTGGLLYFVLAVRTGLAADVLGDRFTLLRK</sequence>
<feature type="transmembrane region" description="Helical" evidence="6">
    <location>
        <begin position="299"/>
        <end position="318"/>
    </location>
</feature>
<feature type="transmembrane region" description="Helical" evidence="6">
    <location>
        <begin position="87"/>
        <end position="107"/>
    </location>
</feature>
<dbReference type="PIRSF" id="PIRSF038958">
    <property type="entry name" value="PG_synth_SpoVB"/>
    <property type="match status" value="1"/>
</dbReference>
<evidence type="ECO:0000256" key="2">
    <source>
        <dbReference type="ARBA" id="ARBA00022475"/>
    </source>
</evidence>
<evidence type="ECO:0000256" key="1">
    <source>
        <dbReference type="ARBA" id="ARBA00004651"/>
    </source>
</evidence>
<gene>
    <name evidence="7" type="ORF">JOD17_000982</name>
</gene>
<keyword evidence="3 6" id="KW-0812">Transmembrane</keyword>
<feature type="transmembrane region" description="Helical" evidence="6">
    <location>
        <begin position="127"/>
        <end position="147"/>
    </location>
</feature>
<dbReference type="CDD" id="cd13124">
    <property type="entry name" value="MATE_SpoVB_like"/>
    <property type="match status" value="1"/>
</dbReference>
<feature type="transmembrane region" description="Helical" evidence="6">
    <location>
        <begin position="193"/>
        <end position="216"/>
    </location>
</feature>
<accession>A0ABS2P920</accession>